<evidence type="ECO:0000256" key="2">
    <source>
        <dbReference type="ARBA" id="ARBA00022859"/>
    </source>
</evidence>
<dbReference type="InterPro" id="IPR003599">
    <property type="entry name" value="Ig_sub"/>
</dbReference>
<dbReference type="InterPro" id="IPR050413">
    <property type="entry name" value="TCR_beta_variable"/>
</dbReference>
<dbReference type="Pfam" id="PF07686">
    <property type="entry name" value="V-set"/>
    <property type="match status" value="1"/>
</dbReference>
<dbReference type="Gene3D" id="2.60.40.10">
    <property type="entry name" value="Immunoglobulins"/>
    <property type="match status" value="1"/>
</dbReference>
<keyword evidence="2" id="KW-0391">Immunity</keyword>
<dbReference type="SMART" id="SM00406">
    <property type="entry name" value="IGv"/>
    <property type="match status" value="1"/>
</dbReference>
<dbReference type="SMART" id="SM00409">
    <property type="entry name" value="IG"/>
    <property type="match status" value="1"/>
</dbReference>
<dbReference type="PANTHER" id="PTHR23268:SF124">
    <property type="entry name" value="IG-LIKE DOMAIN-CONTAINING PROTEIN"/>
    <property type="match status" value="1"/>
</dbReference>
<dbReference type="InterPro" id="IPR013106">
    <property type="entry name" value="Ig_V-set"/>
</dbReference>
<protein>
    <recommendedName>
        <fullName evidence="3">Ig-like domain-containing protein</fullName>
    </recommendedName>
</protein>
<dbReference type="GO" id="GO:0002376">
    <property type="term" value="P:immune system process"/>
    <property type="evidence" value="ECO:0007669"/>
    <property type="project" value="UniProtKB-KW"/>
</dbReference>
<reference evidence="4" key="1">
    <citation type="thesis" date="2020" institute="ProQuest LLC" country="789 East Eisenhower Parkway, Ann Arbor, MI, USA">
        <title>Comparative Genomics and Chromosome Evolution.</title>
        <authorList>
            <person name="Mudd A.B."/>
        </authorList>
    </citation>
    <scope>NUCLEOTIDE SEQUENCE</scope>
    <source>
        <strain evidence="4">Female2</strain>
        <tissue evidence="4">Blood</tissue>
    </source>
</reference>
<sequence>MDREWWYSKEDALCVPGVCQGLMVTQEEKFILVPAGGSAEISCTQDSDNLQMFWYQQKAGRGLQLLVHSQGPGKDQTMEGVYGDRWRLDRDAIAKSKLTLTGAKTEDAAGYFCATSTTDTEQTIDAATKLSLAAVN</sequence>
<keyword evidence="1" id="KW-0732">Signal</keyword>
<dbReference type="PANTHER" id="PTHR23268">
    <property type="entry name" value="T-CELL RECEPTOR BETA CHAIN"/>
    <property type="match status" value="1"/>
</dbReference>
<name>A0A8T2IHV1_9PIPI</name>
<dbReference type="PROSITE" id="PS50835">
    <property type="entry name" value="IG_LIKE"/>
    <property type="match status" value="1"/>
</dbReference>
<dbReference type="InterPro" id="IPR007110">
    <property type="entry name" value="Ig-like_dom"/>
</dbReference>
<evidence type="ECO:0000259" key="3">
    <source>
        <dbReference type="PROSITE" id="PS50835"/>
    </source>
</evidence>
<dbReference type="OrthoDB" id="9803478at2759"/>
<dbReference type="InterPro" id="IPR036179">
    <property type="entry name" value="Ig-like_dom_sf"/>
</dbReference>
<dbReference type="AlphaFoldDB" id="A0A8T2IHV1"/>
<dbReference type="GO" id="GO:0007166">
    <property type="term" value="P:cell surface receptor signaling pathway"/>
    <property type="evidence" value="ECO:0007669"/>
    <property type="project" value="TreeGrafter"/>
</dbReference>
<comment type="caution">
    <text evidence="4">The sequence shown here is derived from an EMBL/GenBank/DDBJ whole genome shotgun (WGS) entry which is preliminary data.</text>
</comment>
<dbReference type="SUPFAM" id="SSF48726">
    <property type="entry name" value="Immunoglobulin"/>
    <property type="match status" value="1"/>
</dbReference>
<dbReference type="InterPro" id="IPR013783">
    <property type="entry name" value="Ig-like_fold"/>
</dbReference>
<dbReference type="Proteomes" id="UP000812440">
    <property type="component" value="Unassembled WGS sequence"/>
</dbReference>
<organism evidence="4 5">
    <name type="scientific">Hymenochirus boettgeri</name>
    <name type="common">Congo dwarf clawed frog</name>
    <dbReference type="NCBI Taxonomy" id="247094"/>
    <lineage>
        <taxon>Eukaryota</taxon>
        <taxon>Metazoa</taxon>
        <taxon>Chordata</taxon>
        <taxon>Craniata</taxon>
        <taxon>Vertebrata</taxon>
        <taxon>Euteleostomi</taxon>
        <taxon>Amphibia</taxon>
        <taxon>Batrachia</taxon>
        <taxon>Anura</taxon>
        <taxon>Pipoidea</taxon>
        <taxon>Pipidae</taxon>
        <taxon>Pipinae</taxon>
        <taxon>Hymenochirus</taxon>
    </lineage>
</organism>
<evidence type="ECO:0000313" key="5">
    <source>
        <dbReference type="Proteomes" id="UP000812440"/>
    </source>
</evidence>
<feature type="domain" description="Ig-like" evidence="3">
    <location>
        <begin position="16"/>
        <end position="125"/>
    </location>
</feature>
<dbReference type="EMBL" id="JAACNH010000736">
    <property type="protein sequence ID" value="KAG8430650.1"/>
    <property type="molecule type" value="Genomic_DNA"/>
</dbReference>
<gene>
    <name evidence="4" type="ORF">GDO86_020205</name>
</gene>
<keyword evidence="5" id="KW-1185">Reference proteome</keyword>
<accession>A0A8T2IHV1</accession>
<evidence type="ECO:0000313" key="4">
    <source>
        <dbReference type="EMBL" id="KAG8430650.1"/>
    </source>
</evidence>
<evidence type="ECO:0000256" key="1">
    <source>
        <dbReference type="ARBA" id="ARBA00022729"/>
    </source>
</evidence>
<proteinExistence type="predicted"/>
<dbReference type="GO" id="GO:0005886">
    <property type="term" value="C:plasma membrane"/>
    <property type="evidence" value="ECO:0007669"/>
    <property type="project" value="TreeGrafter"/>
</dbReference>